<organism evidence="1 2">
    <name type="scientific">Riccia sorocarpa</name>
    <dbReference type="NCBI Taxonomy" id="122646"/>
    <lineage>
        <taxon>Eukaryota</taxon>
        <taxon>Viridiplantae</taxon>
        <taxon>Streptophyta</taxon>
        <taxon>Embryophyta</taxon>
        <taxon>Marchantiophyta</taxon>
        <taxon>Marchantiopsida</taxon>
        <taxon>Marchantiidae</taxon>
        <taxon>Marchantiales</taxon>
        <taxon>Ricciaceae</taxon>
        <taxon>Riccia</taxon>
    </lineage>
</organism>
<sequence length="117" mass="13456">MESVCSYSQKPYKLTQDKKGTRRMLCIVGNYVERRDVVNDKAKKGKISLSISSDNELLARVQKLYKAWKKSEKPQILERLKNNLLNTLMHDYALTKEEAIIQGGLEECVLDSSDDEM</sequence>
<dbReference type="Proteomes" id="UP001633002">
    <property type="component" value="Unassembled WGS sequence"/>
</dbReference>
<proteinExistence type="predicted"/>
<accession>A0ABD3HQL6</accession>
<dbReference type="AlphaFoldDB" id="A0ABD3HQL6"/>
<evidence type="ECO:0000313" key="1">
    <source>
        <dbReference type="EMBL" id="KAL3692560.1"/>
    </source>
</evidence>
<protein>
    <submittedName>
        <fullName evidence="1">Uncharacterized protein</fullName>
    </submittedName>
</protein>
<dbReference type="EMBL" id="JBJQOH010000003">
    <property type="protein sequence ID" value="KAL3692560.1"/>
    <property type="molecule type" value="Genomic_DNA"/>
</dbReference>
<keyword evidence="2" id="KW-1185">Reference proteome</keyword>
<comment type="caution">
    <text evidence="1">The sequence shown here is derived from an EMBL/GenBank/DDBJ whole genome shotgun (WGS) entry which is preliminary data.</text>
</comment>
<name>A0ABD3HQL6_9MARC</name>
<gene>
    <name evidence="1" type="ORF">R1sor_006211</name>
</gene>
<evidence type="ECO:0000313" key="2">
    <source>
        <dbReference type="Proteomes" id="UP001633002"/>
    </source>
</evidence>
<reference evidence="1 2" key="1">
    <citation type="submission" date="2024-09" db="EMBL/GenBank/DDBJ databases">
        <title>Chromosome-scale assembly of Riccia sorocarpa.</title>
        <authorList>
            <person name="Paukszto L."/>
        </authorList>
    </citation>
    <scope>NUCLEOTIDE SEQUENCE [LARGE SCALE GENOMIC DNA]</scope>
    <source>
        <strain evidence="1">LP-2024</strain>
        <tissue evidence="1">Aerial parts of the thallus</tissue>
    </source>
</reference>